<dbReference type="FunFam" id="3.40.30.10:FF:000258">
    <property type="entry name" value="Glutathione S-transferase"/>
    <property type="match status" value="1"/>
</dbReference>
<dbReference type="SFLD" id="SFLDG01205">
    <property type="entry name" value="AMPS.1"/>
    <property type="match status" value="1"/>
</dbReference>
<keyword evidence="4" id="KW-1185">Reference proteome</keyword>
<dbReference type="Pfam" id="PF02798">
    <property type="entry name" value="GST_N"/>
    <property type="match status" value="1"/>
</dbReference>
<dbReference type="Pfam" id="PF14497">
    <property type="entry name" value="GST_C_3"/>
    <property type="match status" value="1"/>
</dbReference>
<dbReference type="EMBL" id="CAJVCH010115742">
    <property type="protein sequence ID" value="CAG7724966.1"/>
    <property type="molecule type" value="Genomic_DNA"/>
</dbReference>
<proteinExistence type="predicted"/>
<name>A0A8J2P4A5_9HEXA</name>
<evidence type="ECO:0008006" key="5">
    <source>
        <dbReference type="Google" id="ProtNLM"/>
    </source>
</evidence>
<dbReference type="SFLD" id="SFLDS00019">
    <property type="entry name" value="Glutathione_Transferase_(cytos"/>
    <property type="match status" value="1"/>
</dbReference>
<dbReference type="InterPro" id="IPR010987">
    <property type="entry name" value="Glutathione-S-Trfase_C-like"/>
</dbReference>
<reference evidence="3" key="1">
    <citation type="submission" date="2021-06" db="EMBL/GenBank/DDBJ databases">
        <authorList>
            <person name="Hodson N. C."/>
            <person name="Mongue J. A."/>
            <person name="Jaron S. K."/>
        </authorList>
    </citation>
    <scope>NUCLEOTIDE SEQUENCE</scope>
</reference>
<comment type="caution">
    <text evidence="3">The sequence shown here is derived from an EMBL/GenBank/DDBJ whole genome shotgun (WGS) entry which is preliminary data.</text>
</comment>
<protein>
    <recommendedName>
        <fullName evidence="5">Glutathione S-transferase</fullName>
    </recommendedName>
</protein>
<dbReference type="InterPro" id="IPR050213">
    <property type="entry name" value="GST_superfamily"/>
</dbReference>
<feature type="domain" description="GST N-terminal" evidence="1">
    <location>
        <begin position="3"/>
        <end position="80"/>
    </location>
</feature>
<dbReference type="PROSITE" id="PS50405">
    <property type="entry name" value="GST_CTER"/>
    <property type="match status" value="1"/>
</dbReference>
<dbReference type="GO" id="GO:0006749">
    <property type="term" value="P:glutathione metabolic process"/>
    <property type="evidence" value="ECO:0007669"/>
    <property type="project" value="TreeGrafter"/>
</dbReference>
<dbReference type="AlphaFoldDB" id="A0A8J2P4A5"/>
<dbReference type="SFLD" id="SFLDG00363">
    <property type="entry name" value="AMPS_(cytGST):_Alpha-__Mu-__Pi"/>
    <property type="match status" value="1"/>
</dbReference>
<evidence type="ECO:0000259" key="1">
    <source>
        <dbReference type="PROSITE" id="PS50404"/>
    </source>
</evidence>
<dbReference type="InterPro" id="IPR004046">
    <property type="entry name" value="GST_C"/>
</dbReference>
<gene>
    <name evidence="3" type="ORF">AFUS01_LOCUS13953</name>
</gene>
<accession>A0A8J2P4A5</accession>
<dbReference type="PANTHER" id="PTHR11571:SF150">
    <property type="entry name" value="GLUTATHIONE S-TRANSFERASE"/>
    <property type="match status" value="1"/>
</dbReference>
<evidence type="ECO:0000259" key="2">
    <source>
        <dbReference type="PROSITE" id="PS50405"/>
    </source>
</evidence>
<organism evidence="3 4">
    <name type="scientific">Allacma fusca</name>
    <dbReference type="NCBI Taxonomy" id="39272"/>
    <lineage>
        <taxon>Eukaryota</taxon>
        <taxon>Metazoa</taxon>
        <taxon>Ecdysozoa</taxon>
        <taxon>Arthropoda</taxon>
        <taxon>Hexapoda</taxon>
        <taxon>Collembola</taxon>
        <taxon>Symphypleona</taxon>
        <taxon>Sminthuridae</taxon>
        <taxon>Allacma</taxon>
    </lineage>
</organism>
<sequence length="147" mass="16776">MAPQYKLTYFNARGLAEPVRLLLAHANIELEDVRVDGSGWAQIKSDSPWGKLPLLEEGGFKLSQSLAILKYLASKYGYVGETSQETARMDEYIGAIMDLREVIMSYHWEKDPEKKEEKGVKLEEETFPFYLAKFENILKKTETNPPG</sequence>
<dbReference type="InterPro" id="IPR004045">
    <property type="entry name" value="Glutathione_S-Trfase_N"/>
</dbReference>
<dbReference type="GO" id="GO:0004364">
    <property type="term" value="F:glutathione transferase activity"/>
    <property type="evidence" value="ECO:0007669"/>
    <property type="project" value="UniProtKB-ARBA"/>
</dbReference>
<dbReference type="Proteomes" id="UP000708208">
    <property type="component" value="Unassembled WGS sequence"/>
</dbReference>
<feature type="domain" description="GST C-terminal" evidence="2">
    <location>
        <begin position="82"/>
        <end position="147"/>
    </location>
</feature>
<dbReference type="PROSITE" id="PS50404">
    <property type="entry name" value="GST_NTER"/>
    <property type="match status" value="1"/>
</dbReference>
<dbReference type="OrthoDB" id="414243at2759"/>
<evidence type="ECO:0000313" key="4">
    <source>
        <dbReference type="Proteomes" id="UP000708208"/>
    </source>
</evidence>
<dbReference type="InterPro" id="IPR040079">
    <property type="entry name" value="Glutathione_S-Trfase"/>
</dbReference>
<dbReference type="CDD" id="cd03039">
    <property type="entry name" value="GST_N_Sigma_like"/>
    <property type="match status" value="1"/>
</dbReference>
<evidence type="ECO:0000313" key="3">
    <source>
        <dbReference type="EMBL" id="CAG7724966.1"/>
    </source>
</evidence>
<dbReference type="PANTHER" id="PTHR11571">
    <property type="entry name" value="GLUTATHIONE S-TRANSFERASE"/>
    <property type="match status" value="1"/>
</dbReference>